<dbReference type="GO" id="GO:0046872">
    <property type="term" value="F:metal ion binding"/>
    <property type="evidence" value="ECO:0007669"/>
    <property type="project" value="UniProtKB-KW"/>
</dbReference>
<comment type="caution">
    <text evidence="7">The sequence shown here is derived from an EMBL/GenBank/DDBJ whole genome shotgun (WGS) entry which is preliminary data.</text>
</comment>
<dbReference type="GO" id="GO:0008137">
    <property type="term" value="F:NADH dehydrogenase (ubiquinone) activity"/>
    <property type="evidence" value="ECO:0007669"/>
    <property type="project" value="InterPro"/>
</dbReference>
<comment type="similarity">
    <text evidence="1">Belongs to the complex I 51 kDa subunit family.</text>
</comment>
<evidence type="ECO:0000256" key="4">
    <source>
        <dbReference type="ARBA" id="ARBA00023004"/>
    </source>
</evidence>
<keyword evidence="5" id="KW-0411">Iron-sulfur</keyword>
<dbReference type="GO" id="GO:0051539">
    <property type="term" value="F:4 iron, 4 sulfur cluster binding"/>
    <property type="evidence" value="ECO:0007669"/>
    <property type="project" value="UniProtKB-KW"/>
</dbReference>
<dbReference type="EMBL" id="DSUJ01000010">
    <property type="protein sequence ID" value="HFI92292.1"/>
    <property type="molecule type" value="Genomic_DNA"/>
</dbReference>
<dbReference type="CDD" id="cd02980">
    <property type="entry name" value="TRX_Fd_family"/>
    <property type="match status" value="1"/>
</dbReference>
<gene>
    <name evidence="7" type="ORF">ENS31_12310</name>
</gene>
<dbReference type="PROSITE" id="PS00645">
    <property type="entry name" value="COMPLEX1_51K_2"/>
    <property type="match status" value="1"/>
</dbReference>
<dbReference type="SUPFAM" id="SSF142984">
    <property type="entry name" value="Nqo1 middle domain-like"/>
    <property type="match status" value="1"/>
</dbReference>
<dbReference type="InterPro" id="IPR001949">
    <property type="entry name" value="NADH-UbQ_OxRdtase_51kDa_CS"/>
</dbReference>
<dbReference type="SUPFAM" id="SSF54862">
    <property type="entry name" value="4Fe-4S ferredoxins"/>
    <property type="match status" value="1"/>
</dbReference>
<dbReference type="InterPro" id="IPR037207">
    <property type="entry name" value="Nuop51_4Fe4S-bd_sf"/>
</dbReference>
<dbReference type="Gene3D" id="1.20.1440.230">
    <property type="entry name" value="NADH-ubiquinone oxidoreductase 51kDa subunit, iron-sulphur binding domain"/>
    <property type="match status" value="1"/>
</dbReference>
<evidence type="ECO:0000256" key="3">
    <source>
        <dbReference type="ARBA" id="ARBA00022723"/>
    </source>
</evidence>
<dbReference type="SUPFAM" id="SSF52833">
    <property type="entry name" value="Thioredoxin-like"/>
    <property type="match status" value="1"/>
</dbReference>
<dbReference type="Pfam" id="PF10531">
    <property type="entry name" value="SLBB"/>
    <property type="match status" value="1"/>
</dbReference>
<dbReference type="Gene3D" id="3.40.30.10">
    <property type="entry name" value="Glutaredoxin"/>
    <property type="match status" value="1"/>
</dbReference>
<evidence type="ECO:0000259" key="6">
    <source>
        <dbReference type="PROSITE" id="PS51379"/>
    </source>
</evidence>
<accession>A0A7V2ZLT2</accession>
<keyword evidence="3" id="KW-0479">Metal-binding</keyword>
<evidence type="ECO:0000313" key="7">
    <source>
        <dbReference type="EMBL" id="HFI92292.1"/>
    </source>
</evidence>
<dbReference type="InterPro" id="IPR019554">
    <property type="entry name" value="Soluble_ligand-bd"/>
</dbReference>
<dbReference type="SUPFAM" id="SSF142019">
    <property type="entry name" value="Nqo1 FMN-binding domain-like"/>
    <property type="match status" value="1"/>
</dbReference>
<organism evidence="7">
    <name type="scientific">Ignavibacterium album</name>
    <dbReference type="NCBI Taxonomy" id="591197"/>
    <lineage>
        <taxon>Bacteria</taxon>
        <taxon>Pseudomonadati</taxon>
        <taxon>Ignavibacteriota</taxon>
        <taxon>Ignavibacteria</taxon>
        <taxon>Ignavibacteriales</taxon>
        <taxon>Ignavibacteriaceae</taxon>
        <taxon>Ignavibacterium</taxon>
    </lineage>
</organism>
<protein>
    <submittedName>
        <fullName evidence="7">NADH-quinone oxidoreductase subunit NuoF</fullName>
    </submittedName>
</protein>
<dbReference type="NCBIfam" id="NF040902">
    <property type="entry name" value="NuoF_pre_CCxxC"/>
    <property type="match status" value="1"/>
</dbReference>
<dbReference type="Gene3D" id="3.30.70.20">
    <property type="match status" value="1"/>
</dbReference>
<evidence type="ECO:0000256" key="2">
    <source>
        <dbReference type="ARBA" id="ARBA00022485"/>
    </source>
</evidence>
<dbReference type="InterPro" id="IPR036249">
    <property type="entry name" value="Thioredoxin-like_sf"/>
</dbReference>
<reference evidence="7" key="1">
    <citation type="journal article" date="2020" name="mSystems">
        <title>Genome- and Community-Level Interaction Insights into Carbon Utilization and Element Cycling Functions of Hydrothermarchaeota in Hydrothermal Sediment.</title>
        <authorList>
            <person name="Zhou Z."/>
            <person name="Liu Y."/>
            <person name="Xu W."/>
            <person name="Pan J."/>
            <person name="Luo Z.H."/>
            <person name="Li M."/>
        </authorList>
    </citation>
    <scope>NUCLEOTIDE SEQUENCE [LARGE SCALE GENOMIC DNA]</scope>
    <source>
        <strain evidence="7">SpSt-479</strain>
    </source>
</reference>
<dbReference type="GO" id="GO:0010181">
    <property type="term" value="F:FMN binding"/>
    <property type="evidence" value="ECO:0007669"/>
    <property type="project" value="InterPro"/>
</dbReference>
<dbReference type="Pfam" id="PF10589">
    <property type="entry name" value="NADH_4Fe-4S"/>
    <property type="match status" value="1"/>
</dbReference>
<dbReference type="Pfam" id="PF13237">
    <property type="entry name" value="Fer4_10"/>
    <property type="match status" value="1"/>
</dbReference>
<dbReference type="Pfam" id="PF01512">
    <property type="entry name" value="Complex1_51K"/>
    <property type="match status" value="1"/>
</dbReference>
<dbReference type="PANTHER" id="PTHR43578:SF3">
    <property type="entry name" value="NADH-QUINONE OXIDOREDUCTASE SUBUNIT F"/>
    <property type="match status" value="1"/>
</dbReference>
<feature type="domain" description="4Fe-4S ferredoxin-type" evidence="6">
    <location>
        <begin position="635"/>
        <end position="661"/>
    </location>
</feature>
<dbReference type="Gene3D" id="3.40.50.11540">
    <property type="entry name" value="NADH-ubiquinone oxidoreductase 51kDa subunit"/>
    <property type="match status" value="1"/>
</dbReference>
<dbReference type="SUPFAM" id="SSF140490">
    <property type="entry name" value="Nqo1C-terminal domain-like"/>
    <property type="match status" value="1"/>
</dbReference>
<dbReference type="PANTHER" id="PTHR43578">
    <property type="entry name" value="NADH-QUINONE OXIDOREDUCTASE SUBUNIT F"/>
    <property type="match status" value="1"/>
</dbReference>
<name>A0A7V2ZLT2_9BACT</name>
<dbReference type="SMART" id="SM00928">
    <property type="entry name" value="NADH_4Fe-4S"/>
    <property type="match status" value="1"/>
</dbReference>
<dbReference type="Gene3D" id="6.10.250.1450">
    <property type="match status" value="1"/>
</dbReference>
<dbReference type="InterPro" id="IPR011538">
    <property type="entry name" value="Nuo51_FMN-bd"/>
</dbReference>
<dbReference type="InterPro" id="IPR019575">
    <property type="entry name" value="Nuop51_4Fe4S-bd"/>
</dbReference>
<proteinExistence type="inferred from homology"/>
<keyword evidence="2" id="KW-0004">4Fe-4S</keyword>
<evidence type="ECO:0000256" key="1">
    <source>
        <dbReference type="ARBA" id="ARBA00007523"/>
    </source>
</evidence>
<dbReference type="FunFam" id="3.40.50.11540:FF:000001">
    <property type="entry name" value="NADH dehydrogenase [ubiquinone] flavoprotein 1, mitochondrial"/>
    <property type="match status" value="1"/>
</dbReference>
<dbReference type="Gene3D" id="3.10.20.600">
    <property type="match status" value="1"/>
</dbReference>
<keyword evidence="4" id="KW-0408">Iron</keyword>
<evidence type="ECO:0000256" key="5">
    <source>
        <dbReference type="ARBA" id="ARBA00023014"/>
    </source>
</evidence>
<dbReference type="AlphaFoldDB" id="A0A7V2ZLT2"/>
<feature type="domain" description="4Fe-4S ferredoxin-type" evidence="6">
    <location>
        <begin position="604"/>
        <end position="633"/>
    </location>
</feature>
<dbReference type="InterPro" id="IPR037225">
    <property type="entry name" value="Nuo51_FMN-bd_sf"/>
</dbReference>
<dbReference type="PROSITE" id="PS51379">
    <property type="entry name" value="4FE4S_FER_2"/>
    <property type="match status" value="2"/>
</dbReference>
<dbReference type="InterPro" id="IPR017896">
    <property type="entry name" value="4Fe4S_Fe-S-bd"/>
</dbReference>
<sequence>MKNFDQLCCEKCWHTPQSPCEHFIQCCTEGPLCHSDEECRIEISSLRKRLRYEEHDKPIVIIGMGTCGLASGAGKVKEAILEELKKLNIDAIVESTGCIGYCAVEPIVDVKLPGEDRVSYCEIVPKIVPKFLQTVLVEKKIFKEKLLGTHGKSNQDARNINETPFFEFQRKIVLSNCGIINPDSIDTYLAYGGFKAFDKVVRLMKPEEVIKEILISGLRGRGGGGFPTGKKWELAFKQKADQKYLICNADEGDPGAFMDRSLLESDPFRVIEGMMIAAYAIGASQAYIYCRAEYPLAIEKLQNAINLCERYGILGDNILNTGFSLHIKIKKGAGAFVCGEETALIASIEGKRGMPRPRPPYPVESGLWGKPTVINNVETFANVPPIIMMGGQEFAKIGTEKSKGTKVFALSGNVKNTGLVEVPMGTTLADVVFKIGGGIPNGKEFKAVQIGGPSGGCIPEHLIDTPVDYESLKEIGAMMGSGGFVVMDEDTCMVDVAKYFLTFIQQESCGKCVPCREGTKRMLEIIERIPQRYASGKDKNEQLLRFKGMIHLQRLADVIKDTSLCGLGQSAPNPVLSGLRYFREEYEEHLYDRKCSAGVCKELLTFTIDNEKCTGCGLCLRKCAVEAIVGEKGQAHYIIDEKCIKCGMCFETCRFEAISIN</sequence>